<dbReference type="Proteomes" id="UP000503164">
    <property type="component" value="Chromosome"/>
</dbReference>
<organism evidence="1 2">
    <name type="scientific">Clavibacter capsici</name>
    <dbReference type="NCBI Taxonomy" id="1874630"/>
    <lineage>
        <taxon>Bacteria</taxon>
        <taxon>Bacillati</taxon>
        <taxon>Actinomycetota</taxon>
        <taxon>Actinomycetes</taxon>
        <taxon>Micrococcales</taxon>
        <taxon>Microbacteriaceae</taxon>
        <taxon>Clavibacter</taxon>
    </lineage>
</organism>
<accession>A0AAE7CC70</accession>
<dbReference type="AlphaFoldDB" id="A0AAE7CC70"/>
<keyword evidence="2" id="KW-1185">Reference proteome</keyword>
<proteinExistence type="predicted"/>
<reference evidence="1 2" key="1">
    <citation type="journal article" date="2020" name="Mol. Plant Pathol.">
        <title>Plasmid composition and the chpG gene determine the virulence level of Clavibacter capsici natural isolates in pepper.</title>
        <authorList>
            <person name="Hwang I.S."/>
            <person name="Lee H.M."/>
            <person name="Oh E.J."/>
            <person name="Lee S."/>
            <person name="Heu S."/>
            <person name="Oh C.S."/>
        </authorList>
    </citation>
    <scope>NUCLEOTIDE SEQUENCE [LARGE SCALE GENOMIC DNA]</scope>
    <source>
        <strain evidence="1 2">1101</strain>
    </source>
</reference>
<sequence>MTSHLESARPLISRRARPRRVLAAAVLAIVVALGVSVSIPAGPASAAPGVAYSAAVAGSTTGSSDAVPPAASDRAVTSHVISVPAFIVDLVREGARTPAQAADDVCGTANLGRMCRLDVTILIQQFSARCSSLVARIPQMKVLQCTR</sequence>
<evidence type="ECO:0000313" key="1">
    <source>
        <dbReference type="EMBL" id="QIS45433.1"/>
    </source>
</evidence>
<dbReference type="RefSeq" id="WP_157883525.1">
    <property type="nucleotide sequence ID" value="NZ_CP012573.1"/>
</dbReference>
<protein>
    <submittedName>
        <fullName evidence="1">Uncharacterized protein</fullName>
    </submittedName>
</protein>
<dbReference type="EMBL" id="CP048049">
    <property type="protein sequence ID" value="QIS45433.1"/>
    <property type="molecule type" value="Genomic_DNA"/>
</dbReference>
<name>A0AAE7CC70_9MICO</name>
<gene>
    <name evidence="1" type="ORF">GW570_10220</name>
</gene>
<evidence type="ECO:0000313" key="2">
    <source>
        <dbReference type="Proteomes" id="UP000503164"/>
    </source>
</evidence>